<evidence type="ECO:0000313" key="1">
    <source>
        <dbReference type="EMBL" id="KIM77798.1"/>
    </source>
</evidence>
<reference evidence="1 2" key="1">
    <citation type="submission" date="2014-04" db="EMBL/GenBank/DDBJ databases">
        <authorList>
            <consortium name="DOE Joint Genome Institute"/>
            <person name="Kuo A."/>
            <person name="Tarkka M."/>
            <person name="Buscot F."/>
            <person name="Kohler A."/>
            <person name="Nagy L.G."/>
            <person name="Floudas D."/>
            <person name="Copeland A."/>
            <person name="Barry K.W."/>
            <person name="Cichocki N."/>
            <person name="Veneault-Fourrey C."/>
            <person name="LaButti K."/>
            <person name="Lindquist E.A."/>
            <person name="Lipzen A."/>
            <person name="Lundell T."/>
            <person name="Morin E."/>
            <person name="Murat C."/>
            <person name="Sun H."/>
            <person name="Tunlid A."/>
            <person name="Henrissat B."/>
            <person name="Grigoriev I.V."/>
            <person name="Hibbett D.S."/>
            <person name="Martin F."/>
            <person name="Nordberg H.P."/>
            <person name="Cantor M.N."/>
            <person name="Hua S.X."/>
        </authorList>
    </citation>
    <scope>NUCLEOTIDE SEQUENCE [LARGE SCALE GENOMIC DNA]</scope>
    <source>
        <strain evidence="1 2">F 1598</strain>
    </source>
</reference>
<keyword evidence="2" id="KW-1185">Reference proteome</keyword>
<evidence type="ECO:0000313" key="2">
    <source>
        <dbReference type="Proteomes" id="UP000054166"/>
    </source>
</evidence>
<dbReference type="Proteomes" id="UP000054166">
    <property type="component" value="Unassembled WGS sequence"/>
</dbReference>
<reference evidence="2" key="2">
    <citation type="submission" date="2015-01" db="EMBL/GenBank/DDBJ databases">
        <title>Evolutionary Origins and Diversification of the Mycorrhizal Mutualists.</title>
        <authorList>
            <consortium name="DOE Joint Genome Institute"/>
            <consortium name="Mycorrhizal Genomics Consortium"/>
            <person name="Kohler A."/>
            <person name="Kuo A."/>
            <person name="Nagy L.G."/>
            <person name="Floudas D."/>
            <person name="Copeland A."/>
            <person name="Barry K.W."/>
            <person name="Cichocki N."/>
            <person name="Veneault-Fourrey C."/>
            <person name="LaButti K."/>
            <person name="Lindquist E.A."/>
            <person name="Lipzen A."/>
            <person name="Lundell T."/>
            <person name="Morin E."/>
            <person name="Murat C."/>
            <person name="Riley R."/>
            <person name="Ohm R."/>
            <person name="Sun H."/>
            <person name="Tunlid A."/>
            <person name="Henrissat B."/>
            <person name="Grigoriev I.V."/>
            <person name="Hibbett D.S."/>
            <person name="Martin F."/>
        </authorList>
    </citation>
    <scope>NUCLEOTIDE SEQUENCE [LARGE SCALE GENOMIC DNA]</scope>
    <source>
        <strain evidence="2">F 1598</strain>
    </source>
</reference>
<organism evidence="1 2">
    <name type="scientific">Piloderma croceum (strain F 1598)</name>
    <dbReference type="NCBI Taxonomy" id="765440"/>
    <lineage>
        <taxon>Eukaryota</taxon>
        <taxon>Fungi</taxon>
        <taxon>Dikarya</taxon>
        <taxon>Basidiomycota</taxon>
        <taxon>Agaricomycotina</taxon>
        <taxon>Agaricomycetes</taxon>
        <taxon>Agaricomycetidae</taxon>
        <taxon>Atheliales</taxon>
        <taxon>Atheliaceae</taxon>
        <taxon>Piloderma</taxon>
    </lineage>
</organism>
<gene>
    <name evidence="1" type="ORF">PILCRDRAFT_825032</name>
</gene>
<dbReference type="EMBL" id="KN833021">
    <property type="protein sequence ID" value="KIM77798.1"/>
    <property type="molecule type" value="Genomic_DNA"/>
</dbReference>
<name>A0A0C3AV17_PILCF</name>
<protein>
    <submittedName>
        <fullName evidence="1">Uncharacterized protein</fullName>
    </submittedName>
</protein>
<dbReference type="AlphaFoldDB" id="A0A0C3AV17"/>
<dbReference type="HOGENOM" id="CLU_085123_0_0_1"/>
<dbReference type="InParanoid" id="A0A0C3AV17"/>
<proteinExistence type="predicted"/>
<dbReference type="OrthoDB" id="3234974at2759"/>
<accession>A0A0C3AV17</accession>
<sequence>MHISALPQTVSQSPEEIRTQDYLTAYSTTGRPPIPVPQDPAGERERVALGLPPLFEPHVEVLSGSEPTTPAHAKSPSTLTFGAVKAVTEPSQLPKVHVFQPLVGNDGETYYSMSALPEFKFFSHEELRYYSYAAGIIFAPTPLPTNPAPFSPTPSTSPPIVHPFFARDGSATAFFDEPNPVGQGTLYYQTMSSARRFDKHSLEELRVAFLRAGRELDSSQITPTPALGIVPSSSGSPVPTLFGTPGGAFAHSPAVRPF</sequence>
<dbReference type="Gene3D" id="1.10.10.2360">
    <property type="match status" value="1"/>
</dbReference>